<dbReference type="AlphaFoldDB" id="A0A7X9XDF5"/>
<proteinExistence type="predicted"/>
<reference evidence="1 2" key="1">
    <citation type="submission" date="2020-04" db="EMBL/GenBank/DDBJ databases">
        <title>Flammeovirga sp. SR4, a novel species isolated from seawater.</title>
        <authorList>
            <person name="Wang X."/>
        </authorList>
    </citation>
    <scope>NUCLEOTIDE SEQUENCE [LARGE SCALE GENOMIC DNA]</scope>
    <source>
        <strain evidence="1 2">ATCC 23126</strain>
    </source>
</reference>
<dbReference type="InterPro" id="IPR027417">
    <property type="entry name" value="P-loop_NTPase"/>
</dbReference>
<dbReference type="Proteomes" id="UP000576082">
    <property type="component" value="Unassembled WGS sequence"/>
</dbReference>
<sequence length="135" mass="15708">MRHAFTYIVDNVFFIVFKCQTQEILSVKEFISSNNESKSVFGVFDELFNTTNPEEASKLIKYLFTNLKLQQPSFFMISTHLEIEHLKENEKIGFYHPLAKLTEDKIQFDYTVVEGISKVKLGEKLFQDSGILDLL</sequence>
<name>A0A7X9XDF5_9BACT</name>
<dbReference type="EMBL" id="JABANE010000219">
    <property type="protein sequence ID" value="NME72836.1"/>
    <property type="molecule type" value="Genomic_DNA"/>
</dbReference>
<evidence type="ECO:0000313" key="2">
    <source>
        <dbReference type="Proteomes" id="UP000576082"/>
    </source>
</evidence>
<keyword evidence="2" id="KW-1185">Reference proteome</keyword>
<evidence type="ECO:0000313" key="1">
    <source>
        <dbReference type="EMBL" id="NME72836.1"/>
    </source>
</evidence>
<dbReference type="RefSeq" id="WP_169661003.1">
    <property type="nucleotide sequence ID" value="NZ_JABANE010000219.1"/>
</dbReference>
<organism evidence="1 2">
    <name type="scientific">Flammeovirga aprica JL-4</name>
    <dbReference type="NCBI Taxonomy" id="694437"/>
    <lineage>
        <taxon>Bacteria</taxon>
        <taxon>Pseudomonadati</taxon>
        <taxon>Bacteroidota</taxon>
        <taxon>Cytophagia</taxon>
        <taxon>Cytophagales</taxon>
        <taxon>Flammeovirgaceae</taxon>
        <taxon>Flammeovirga</taxon>
    </lineage>
</organism>
<protein>
    <submittedName>
        <fullName evidence="1">Uncharacterized protein</fullName>
    </submittedName>
</protein>
<gene>
    <name evidence="1" type="ORF">HHU12_33070</name>
</gene>
<accession>A0A7X9XDF5</accession>
<comment type="caution">
    <text evidence="1">The sequence shown here is derived from an EMBL/GenBank/DDBJ whole genome shotgun (WGS) entry which is preliminary data.</text>
</comment>
<dbReference type="Gene3D" id="3.40.50.300">
    <property type="entry name" value="P-loop containing nucleotide triphosphate hydrolases"/>
    <property type="match status" value="1"/>
</dbReference>